<feature type="transmembrane region" description="Helical" evidence="2">
    <location>
        <begin position="53"/>
        <end position="72"/>
    </location>
</feature>
<evidence type="ECO:0000256" key="1">
    <source>
        <dbReference type="SAM" id="MobiDB-lite"/>
    </source>
</evidence>
<name>A0A2S8FAG2_9BACT</name>
<keyword evidence="2" id="KW-0472">Membrane</keyword>
<feature type="transmembrane region" description="Helical" evidence="2">
    <location>
        <begin position="100"/>
        <end position="122"/>
    </location>
</feature>
<evidence type="ECO:0000256" key="2">
    <source>
        <dbReference type="SAM" id="Phobius"/>
    </source>
</evidence>
<organism evidence="3 4">
    <name type="scientific">Blastopirellula marina</name>
    <dbReference type="NCBI Taxonomy" id="124"/>
    <lineage>
        <taxon>Bacteria</taxon>
        <taxon>Pseudomonadati</taxon>
        <taxon>Planctomycetota</taxon>
        <taxon>Planctomycetia</taxon>
        <taxon>Pirellulales</taxon>
        <taxon>Pirellulaceae</taxon>
        <taxon>Blastopirellula</taxon>
    </lineage>
</organism>
<comment type="caution">
    <text evidence="3">The sequence shown here is derived from an EMBL/GenBank/DDBJ whole genome shotgun (WGS) entry which is preliminary data.</text>
</comment>
<proteinExistence type="predicted"/>
<dbReference type="EMBL" id="PUIA01000042">
    <property type="protein sequence ID" value="PQO29122.1"/>
    <property type="molecule type" value="Genomic_DNA"/>
</dbReference>
<evidence type="ECO:0000313" key="3">
    <source>
        <dbReference type="EMBL" id="PQO29122.1"/>
    </source>
</evidence>
<dbReference type="Proteomes" id="UP000240009">
    <property type="component" value="Unassembled WGS sequence"/>
</dbReference>
<dbReference type="AlphaFoldDB" id="A0A2S8FAG2"/>
<feature type="region of interest" description="Disordered" evidence="1">
    <location>
        <begin position="227"/>
        <end position="247"/>
    </location>
</feature>
<protein>
    <submittedName>
        <fullName evidence="3">Uncharacterized protein</fullName>
    </submittedName>
</protein>
<gene>
    <name evidence="3" type="ORF">C5Y96_15320</name>
</gene>
<sequence>MSTDPLNEPDLEVLNVTTTQFHLIHLLGLMTALGILAAIFAPAIRALESENATVVQFLVGCQLAVMTGGYFYGSYRRRKGLEGSGARLGQSVTRSPALQYFINTLMIGGMSVACLAIAAMSLRETSETIQVFPVRLVYNNFVAAFISVPFLLHISWRRHVGGVEFFEHGIAMTPMKLTPWDLVTVQPSEKNSDGIELLVTTTGRHPRQYTVAVVVSPALRSYLLKHHSRPDHPDEEAPLKRGMLFDP</sequence>
<feature type="transmembrane region" description="Helical" evidence="2">
    <location>
        <begin position="20"/>
        <end position="41"/>
    </location>
</feature>
<keyword evidence="2" id="KW-0812">Transmembrane</keyword>
<feature type="transmembrane region" description="Helical" evidence="2">
    <location>
        <begin position="134"/>
        <end position="156"/>
    </location>
</feature>
<reference evidence="3 4" key="1">
    <citation type="submission" date="2018-02" db="EMBL/GenBank/DDBJ databases">
        <title>Comparative genomes isolates from brazilian mangrove.</title>
        <authorList>
            <person name="Araujo J.E."/>
            <person name="Taketani R.G."/>
            <person name="Silva M.C.P."/>
            <person name="Loureco M.V."/>
            <person name="Andreote F.D."/>
        </authorList>
    </citation>
    <scope>NUCLEOTIDE SEQUENCE [LARGE SCALE GENOMIC DNA]</scope>
    <source>
        <strain evidence="3 4">HEX-2 MGV</strain>
    </source>
</reference>
<dbReference type="OrthoDB" id="284719at2"/>
<keyword evidence="2" id="KW-1133">Transmembrane helix</keyword>
<feature type="compositionally biased region" description="Basic and acidic residues" evidence="1">
    <location>
        <begin position="230"/>
        <end position="239"/>
    </location>
</feature>
<accession>A0A2S8FAG2</accession>
<dbReference type="RefSeq" id="WP_105355019.1">
    <property type="nucleotide sequence ID" value="NZ_PUIA01000042.1"/>
</dbReference>
<evidence type="ECO:0000313" key="4">
    <source>
        <dbReference type="Proteomes" id="UP000240009"/>
    </source>
</evidence>